<dbReference type="PRINTS" id="PR01046">
    <property type="entry name" value="TRNASYNTHPRO"/>
</dbReference>
<dbReference type="InterPro" id="IPR036621">
    <property type="entry name" value="Anticodon-bd_dom_sf"/>
</dbReference>
<dbReference type="InterPro" id="IPR004154">
    <property type="entry name" value="Anticodon-bd"/>
</dbReference>
<dbReference type="PANTHER" id="PTHR42753:SF2">
    <property type="entry name" value="PROLINE--TRNA LIGASE"/>
    <property type="match status" value="1"/>
</dbReference>
<keyword evidence="6" id="KW-0648">Protein biosynthesis</keyword>
<accession>A0A1F7W7Q4</accession>
<dbReference type="Gene3D" id="3.30.930.10">
    <property type="entry name" value="Bira Bifunctional Protein, Domain 2"/>
    <property type="match status" value="1"/>
</dbReference>
<evidence type="ECO:0000256" key="8">
    <source>
        <dbReference type="ARBA" id="ARBA00029731"/>
    </source>
</evidence>
<dbReference type="GO" id="GO:0005524">
    <property type="term" value="F:ATP binding"/>
    <property type="evidence" value="ECO:0007669"/>
    <property type="project" value="UniProtKB-KW"/>
</dbReference>
<comment type="catalytic activity">
    <reaction evidence="9">
        <text>tRNA(Pro) + L-proline + ATP = L-prolyl-tRNA(Pro) + AMP + diphosphate</text>
        <dbReference type="Rhea" id="RHEA:14305"/>
        <dbReference type="Rhea" id="RHEA-COMP:9700"/>
        <dbReference type="Rhea" id="RHEA-COMP:9702"/>
        <dbReference type="ChEBI" id="CHEBI:30616"/>
        <dbReference type="ChEBI" id="CHEBI:33019"/>
        <dbReference type="ChEBI" id="CHEBI:60039"/>
        <dbReference type="ChEBI" id="CHEBI:78442"/>
        <dbReference type="ChEBI" id="CHEBI:78532"/>
        <dbReference type="ChEBI" id="CHEBI:456215"/>
        <dbReference type="EC" id="6.1.1.15"/>
    </reaction>
</comment>
<evidence type="ECO:0000259" key="10">
    <source>
        <dbReference type="PROSITE" id="PS50862"/>
    </source>
</evidence>
<dbReference type="Pfam" id="PF00587">
    <property type="entry name" value="tRNA-synt_2b"/>
    <property type="match status" value="1"/>
</dbReference>
<evidence type="ECO:0000256" key="6">
    <source>
        <dbReference type="ARBA" id="ARBA00022917"/>
    </source>
</evidence>
<dbReference type="GO" id="GO:0004827">
    <property type="term" value="F:proline-tRNA ligase activity"/>
    <property type="evidence" value="ECO:0007669"/>
    <property type="project" value="UniProtKB-EC"/>
</dbReference>
<keyword evidence="5" id="KW-0067">ATP-binding</keyword>
<dbReference type="CDD" id="cd00861">
    <property type="entry name" value="ProRS_anticodon_short"/>
    <property type="match status" value="1"/>
</dbReference>
<keyword evidence="7" id="KW-0030">Aminoacyl-tRNA synthetase</keyword>
<evidence type="ECO:0000313" key="11">
    <source>
        <dbReference type="EMBL" id="OGL98809.1"/>
    </source>
</evidence>
<gene>
    <name evidence="11" type="ORF">A2304_04935</name>
</gene>
<evidence type="ECO:0000256" key="1">
    <source>
        <dbReference type="ARBA" id="ARBA00012831"/>
    </source>
</evidence>
<dbReference type="Proteomes" id="UP000176501">
    <property type="component" value="Unassembled WGS sequence"/>
</dbReference>
<feature type="domain" description="Aminoacyl-transfer RNA synthetases class-II family profile" evidence="10">
    <location>
        <begin position="38"/>
        <end position="314"/>
    </location>
</feature>
<dbReference type="InterPro" id="IPR002316">
    <property type="entry name" value="Pro-tRNA-ligase_IIa"/>
</dbReference>
<evidence type="ECO:0000256" key="9">
    <source>
        <dbReference type="ARBA" id="ARBA00047671"/>
    </source>
</evidence>
<evidence type="ECO:0000256" key="2">
    <source>
        <dbReference type="ARBA" id="ARBA00019110"/>
    </source>
</evidence>
<keyword evidence="3" id="KW-0436">Ligase</keyword>
<keyword evidence="4" id="KW-0547">Nucleotide-binding</keyword>
<evidence type="ECO:0000256" key="3">
    <source>
        <dbReference type="ARBA" id="ARBA00022598"/>
    </source>
</evidence>
<dbReference type="InterPro" id="IPR002314">
    <property type="entry name" value="aa-tRNA-synt_IIb"/>
</dbReference>
<dbReference type="PROSITE" id="PS50862">
    <property type="entry name" value="AA_TRNA_LIGASE_II"/>
    <property type="match status" value="1"/>
</dbReference>
<protein>
    <recommendedName>
        <fullName evidence="2">Proline--tRNA ligase</fullName>
        <ecNumber evidence="1">6.1.1.15</ecNumber>
    </recommendedName>
    <alternativeName>
        <fullName evidence="8">Prolyl-tRNA synthetase</fullName>
    </alternativeName>
</protein>
<dbReference type="GO" id="GO:0006433">
    <property type="term" value="P:prolyl-tRNA aminoacylation"/>
    <property type="evidence" value="ECO:0007669"/>
    <property type="project" value="InterPro"/>
</dbReference>
<sequence>MRYSSLFAKTNKAAPADADSTNARLLIQGGFVDQLSAGIYTFLPLGLRVLNKIKTIVREEMDAVGGQEVLMPALIPKGPWETTKRWDSIDVLFKLVGAGEKEFALGPTHEEVVTPLVQAFVKSYKDLPVSAYQIQDKFRNEARAKSGLLRGREFSMKDMYSFHVSLEDLDAYYDTVGERYAKLFQRMGLDAIKTEASGGVFSKYSHEYQVATPYGEDLIYVCDKCRWSVNREIAEVKDGDACAKCGGKIHETKSIEVGNIFKLSTRFADDFGFTVALEDGTQGKVWMGCYGIGMSRLMGSIVEVWHDDRGIIWPKSVAPFAVCLVSLGSKDADVAGRVSQSASDLHDELAKAGVEVLWDDRVGVSAGEKFADADLLGMPLRLVVSEKTLAQESVEWKERSCPDSRLISQADILESIQSFLAL</sequence>
<dbReference type="Gene3D" id="3.40.50.800">
    <property type="entry name" value="Anticodon-binding domain"/>
    <property type="match status" value="1"/>
</dbReference>
<evidence type="ECO:0000256" key="4">
    <source>
        <dbReference type="ARBA" id="ARBA00022741"/>
    </source>
</evidence>
<proteinExistence type="predicted"/>
<dbReference type="Pfam" id="PF03129">
    <property type="entry name" value="HGTP_anticodon"/>
    <property type="match status" value="1"/>
</dbReference>
<evidence type="ECO:0000256" key="5">
    <source>
        <dbReference type="ARBA" id="ARBA00022840"/>
    </source>
</evidence>
<evidence type="ECO:0000256" key="7">
    <source>
        <dbReference type="ARBA" id="ARBA00023146"/>
    </source>
</evidence>
<dbReference type="SUPFAM" id="SSF52954">
    <property type="entry name" value="Class II aaRS ABD-related"/>
    <property type="match status" value="1"/>
</dbReference>
<dbReference type="PANTHER" id="PTHR42753">
    <property type="entry name" value="MITOCHONDRIAL RIBOSOME PROTEIN L39/PROLYL-TRNA LIGASE FAMILY MEMBER"/>
    <property type="match status" value="1"/>
</dbReference>
<dbReference type="InterPro" id="IPR045864">
    <property type="entry name" value="aa-tRNA-synth_II/BPL/LPL"/>
</dbReference>
<evidence type="ECO:0000313" key="12">
    <source>
        <dbReference type="Proteomes" id="UP000176501"/>
    </source>
</evidence>
<dbReference type="EMBL" id="MGFE01000015">
    <property type="protein sequence ID" value="OGL98809.1"/>
    <property type="molecule type" value="Genomic_DNA"/>
</dbReference>
<organism evidence="11 12">
    <name type="scientific">Candidatus Uhrbacteria bacterium RIFOXYB2_FULL_57_15</name>
    <dbReference type="NCBI Taxonomy" id="1802422"/>
    <lineage>
        <taxon>Bacteria</taxon>
        <taxon>Candidatus Uhriibacteriota</taxon>
    </lineage>
</organism>
<dbReference type="InterPro" id="IPR006195">
    <property type="entry name" value="aa-tRNA-synth_II"/>
</dbReference>
<dbReference type="InterPro" id="IPR050062">
    <property type="entry name" value="Pro-tRNA_synthetase"/>
</dbReference>
<dbReference type="EC" id="6.1.1.15" evidence="1"/>
<dbReference type="AlphaFoldDB" id="A0A1F7W7Q4"/>
<dbReference type="GO" id="GO:0005829">
    <property type="term" value="C:cytosol"/>
    <property type="evidence" value="ECO:0007669"/>
    <property type="project" value="TreeGrafter"/>
</dbReference>
<comment type="caution">
    <text evidence="11">The sequence shown here is derived from an EMBL/GenBank/DDBJ whole genome shotgun (WGS) entry which is preliminary data.</text>
</comment>
<reference evidence="11 12" key="1">
    <citation type="journal article" date="2016" name="Nat. Commun.">
        <title>Thousands of microbial genomes shed light on interconnected biogeochemical processes in an aquifer system.</title>
        <authorList>
            <person name="Anantharaman K."/>
            <person name="Brown C.T."/>
            <person name="Hug L.A."/>
            <person name="Sharon I."/>
            <person name="Castelle C.J."/>
            <person name="Probst A.J."/>
            <person name="Thomas B.C."/>
            <person name="Singh A."/>
            <person name="Wilkins M.J."/>
            <person name="Karaoz U."/>
            <person name="Brodie E.L."/>
            <person name="Williams K.H."/>
            <person name="Hubbard S.S."/>
            <person name="Banfield J.F."/>
        </authorList>
    </citation>
    <scope>NUCLEOTIDE SEQUENCE [LARGE SCALE GENOMIC DNA]</scope>
</reference>
<dbReference type="SUPFAM" id="SSF55681">
    <property type="entry name" value="Class II aaRS and biotin synthetases"/>
    <property type="match status" value="1"/>
</dbReference>
<name>A0A1F7W7Q4_9BACT</name>
<dbReference type="InterPro" id="IPR044140">
    <property type="entry name" value="ProRS_anticodon_short"/>
</dbReference>